<dbReference type="AlphaFoldDB" id="A0ABD5PY44"/>
<dbReference type="GeneID" id="73045722"/>
<sequence>MAESEQPDASDGERSVYRDYVLDVRIVAVERPGDPGARYRFEAPEHVGAEFDDPDTAELYADVYFDTNGFQEEGTGERGVPPEVIQAGKDTMAAYFLTRPGIDRNWMASFYGVKPTKIDRYVSWVRDRAEEIREGVAERDME</sequence>
<evidence type="ECO:0000313" key="2">
    <source>
        <dbReference type="Proteomes" id="UP001595945"/>
    </source>
</evidence>
<organism evidence="1 2">
    <name type="scientific">Halorussus aquaticus</name>
    <dbReference type="NCBI Taxonomy" id="2953748"/>
    <lineage>
        <taxon>Archaea</taxon>
        <taxon>Methanobacteriati</taxon>
        <taxon>Methanobacteriota</taxon>
        <taxon>Stenosarchaea group</taxon>
        <taxon>Halobacteria</taxon>
        <taxon>Halobacteriales</taxon>
        <taxon>Haladaptataceae</taxon>
        <taxon>Halorussus</taxon>
    </lineage>
</organism>
<proteinExistence type="predicted"/>
<accession>A0ABD5PY44</accession>
<keyword evidence="2" id="KW-1185">Reference proteome</keyword>
<protein>
    <submittedName>
        <fullName evidence="1">Uncharacterized protein</fullName>
    </submittedName>
</protein>
<evidence type="ECO:0000313" key="1">
    <source>
        <dbReference type="EMBL" id="MFC4823231.1"/>
    </source>
</evidence>
<comment type="caution">
    <text evidence="1">The sequence shown here is derived from an EMBL/GenBank/DDBJ whole genome shotgun (WGS) entry which is preliminary data.</text>
</comment>
<dbReference type="EMBL" id="JBHSHT010000001">
    <property type="protein sequence ID" value="MFC4823231.1"/>
    <property type="molecule type" value="Genomic_DNA"/>
</dbReference>
<dbReference type="RefSeq" id="WP_254267284.1">
    <property type="nucleotide sequence ID" value="NZ_CP100400.1"/>
</dbReference>
<reference evidence="1 2" key="1">
    <citation type="journal article" date="2019" name="Int. J. Syst. Evol. Microbiol.">
        <title>The Global Catalogue of Microorganisms (GCM) 10K type strain sequencing project: providing services to taxonomists for standard genome sequencing and annotation.</title>
        <authorList>
            <consortium name="The Broad Institute Genomics Platform"/>
            <consortium name="The Broad Institute Genome Sequencing Center for Infectious Disease"/>
            <person name="Wu L."/>
            <person name="Ma J."/>
        </authorList>
    </citation>
    <scope>NUCLEOTIDE SEQUENCE [LARGE SCALE GENOMIC DNA]</scope>
    <source>
        <strain evidence="1 2">XZYJ18</strain>
    </source>
</reference>
<gene>
    <name evidence="1" type="ORF">ACFO9K_03040</name>
</gene>
<dbReference type="Proteomes" id="UP001595945">
    <property type="component" value="Unassembled WGS sequence"/>
</dbReference>
<name>A0ABD5PY44_9EURY</name>